<proteinExistence type="predicted"/>
<protein>
    <submittedName>
        <fullName evidence="1">18381_t:CDS:1</fullName>
    </submittedName>
</protein>
<evidence type="ECO:0000313" key="1">
    <source>
        <dbReference type="EMBL" id="CAG8618179.1"/>
    </source>
</evidence>
<sequence length="50" mass="5787">MFKVTNSTDIKLYVFKGNEFEDKMCYKLILLDMGVNKSNSKELEAHQATI</sequence>
<name>A0A9N9CVY8_9GLOM</name>
<dbReference type="AlphaFoldDB" id="A0A9N9CVY8"/>
<dbReference type="Proteomes" id="UP000789405">
    <property type="component" value="Unassembled WGS sequence"/>
</dbReference>
<dbReference type="EMBL" id="CAJVPY010004407">
    <property type="protein sequence ID" value="CAG8618179.1"/>
    <property type="molecule type" value="Genomic_DNA"/>
</dbReference>
<accession>A0A9N9CVY8</accession>
<organism evidence="1 2">
    <name type="scientific">Dentiscutata erythropus</name>
    <dbReference type="NCBI Taxonomy" id="1348616"/>
    <lineage>
        <taxon>Eukaryota</taxon>
        <taxon>Fungi</taxon>
        <taxon>Fungi incertae sedis</taxon>
        <taxon>Mucoromycota</taxon>
        <taxon>Glomeromycotina</taxon>
        <taxon>Glomeromycetes</taxon>
        <taxon>Diversisporales</taxon>
        <taxon>Gigasporaceae</taxon>
        <taxon>Dentiscutata</taxon>
    </lineage>
</organism>
<keyword evidence="2" id="KW-1185">Reference proteome</keyword>
<evidence type="ECO:0000313" key="2">
    <source>
        <dbReference type="Proteomes" id="UP000789405"/>
    </source>
</evidence>
<comment type="caution">
    <text evidence="1">The sequence shown here is derived from an EMBL/GenBank/DDBJ whole genome shotgun (WGS) entry which is preliminary data.</text>
</comment>
<gene>
    <name evidence="1" type="ORF">DERYTH_LOCUS8499</name>
</gene>
<reference evidence="1" key="1">
    <citation type="submission" date="2021-06" db="EMBL/GenBank/DDBJ databases">
        <authorList>
            <person name="Kallberg Y."/>
            <person name="Tangrot J."/>
            <person name="Rosling A."/>
        </authorList>
    </citation>
    <scope>NUCLEOTIDE SEQUENCE</scope>
    <source>
        <strain evidence="1">MA453B</strain>
    </source>
</reference>